<protein>
    <submittedName>
        <fullName evidence="4">DUF4148 domain-containing protein</fullName>
    </submittedName>
</protein>
<feature type="region of interest" description="Disordered" evidence="1">
    <location>
        <begin position="72"/>
        <end position="95"/>
    </location>
</feature>
<dbReference type="Pfam" id="PF13663">
    <property type="entry name" value="DUF4148"/>
    <property type="match status" value="1"/>
</dbReference>
<proteinExistence type="predicted"/>
<dbReference type="EMBL" id="JACIIK010000002">
    <property type="protein sequence ID" value="MBB6200373.1"/>
    <property type="molecule type" value="Genomic_DNA"/>
</dbReference>
<feature type="compositionally biased region" description="Low complexity" evidence="1">
    <location>
        <begin position="75"/>
        <end position="95"/>
    </location>
</feature>
<gene>
    <name evidence="3" type="ORF">GGD69_001219</name>
    <name evidence="4" type="ORF">ParKJ_05640</name>
</gene>
<evidence type="ECO:0000256" key="2">
    <source>
        <dbReference type="SAM" id="SignalP"/>
    </source>
</evidence>
<evidence type="ECO:0000313" key="3">
    <source>
        <dbReference type="EMBL" id="MBB6200373.1"/>
    </source>
</evidence>
<dbReference type="RefSeq" id="WP_028194205.1">
    <property type="nucleotide sequence ID" value="NZ_CADFGE010000003.1"/>
</dbReference>
<sequence>MKLLTAFAVIAFSLSFGANAFAQSSTGGLTRAEVYAQLVQAEADGLVPAPRSDYPPSAEAVARNREIYAIRHGTDAASPTTTTDSAAAHSESASN</sequence>
<dbReference type="AlphaFoldDB" id="A0AAJ3SFK6"/>
<evidence type="ECO:0000256" key="1">
    <source>
        <dbReference type="SAM" id="MobiDB-lite"/>
    </source>
</evidence>
<reference evidence="3 5" key="1">
    <citation type="submission" date="2020-08" db="EMBL/GenBank/DDBJ databases">
        <title>Genomic Encyclopedia of Type Strains, Phase IV (KMG-V): Genome sequencing to study the core and pangenomes of soil and plant-associated prokaryotes.</title>
        <authorList>
            <person name="Whitman W."/>
        </authorList>
    </citation>
    <scope>NUCLEOTIDE SEQUENCE [LARGE SCALE GENOMIC DNA]</scope>
    <source>
        <strain evidence="3 5">SEMIA 4013</strain>
    </source>
</reference>
<feature type="chain" id="PRO_5042790322" evidence="2">
    <location>
        <begin position="23"/>
        <end position="95"/>
    </location>
</feature>
<dbReference type="Proteomes" id="UP000518681">
    <property type="component" value="Unassembled WGS sequence"/>
</dbReference>
<feature type="signal peptide" evidence="2">
    <location>
        <begin position="1"/>
        <end position="22"/>
    </location>
</feature>
<name>A0AAJ3SFK6_9BURK</name>
<dbReference type="Proteomes" id="UP001246473">
    <property type="component" value="Unassembled WGS sequence"/>
</dbReference>
<organism evidence="4 6">
    <name type="scientific">Paraburkholderia fungorum</name>
    <dbReference type="NCBI Taxonomy" id="134537"/>
    <lineage>
        <taxon>Bacteria</taxon>
        <taxon>Pseudomonadati</taxon>
        <taxon>Pseudomonadota</taxon>
        <taxon>Betaproteobacteria</taxon>
        <taxon>Burkholderiales</taxon>
        <taxon>Burkholderiaceae</taxon>
        <taxon>Paraburkholderia</taxon>
    </lineage>
</organism>
<comment type="caution">
    <text evidence="4">The sequence shown here is derived from an EMBL/GenBank/DDBJ whole genome shotgun (WGS) entry which is preliminary data.</text>
</comment>
<keyword evidence="2" id="KW-0732">Signal</keyword>
<accession>A0AAJ3SFK6</accession>
<dbReference type="InterPro" id="IPR025421">
    <property type="entry name" value="DUF4148"/>
</dbReference>
<reference evidence="4" key="2">
    <citation type="submission" date="2022-08" db="EMBL/GenBank/DDBJ databases">
        <authorList>
            <person name="Kim S.-J."/>
        </authorList>
    </citation>
    <scope>NUCLEOTIDE SEQUENCE</scope>
    <source>
        <strain evidence="4">KJ</strain>
    </source>
</reference>
<dbReference type="EMBL" id="JANSLM010000002">
    <property type="protein sequence ID" value="MDT8836886.1"/>
    <property type="molecule type" value="Genomic_DNA"/>
</dbReference>
<evidence type="ECO:0000313" key="5">
    <source>
        <dbReference type="Proteomes" id="UP000518681"/>
    </source>
</evidence>
<evidence type="ECO:0000313" key="4">
    <source>
        <dbReference type="EMBL" id="MDT8836886.1"/>
    </source>
</evidence>
<evidence type="ECO:0000313" key="6">
    <source>
        <dbReference type="Proteomes" id="UP001246473"/>
    </source>
</evidence>